<dbReference type="RefSeq" id="WP_101547353.1">
    <property type="nucleotide sequence ID" value="NZ_FXYX01000036.1"/>
</dbReference>
<dbReference type="Proteomes" id="UP000234382">
    <property type="component" value="Unassembled WGS sequence"/>
</dbReference>
<dbReference type="InterPro" id="IPR000801">
    <property type="entry name" value="Esterase-like"/>
</dbReference>
<dbReference type="InterPro" id="IPR029058">
    <property type="entry name" value="AB_hydrolase_fold"/>
</dbReference>
<name>A0A2H1KJJ2_9MICO</name>
<gene>
    <name evidence="2" type="ORF">BI49514_03093</name>
</gene>
<feature type="region of interest" description="Disordered" evidence="1">
    <location>
        <begin position="1"/>
        <end position="25"/>
    </location>
</feature>
<dbReference type="Pfam" id="PF00756">
    <property type="entry name" value="Esterase"/>
    <property type="match status" value="1"/>
</dbReference>
<reference evidence="3" key="1">
    <citation type="submission" date="2017-03" db="EMBL/GenBank/DDBJ databases">
        <authorList>
            <person name="Monnet C."/>
        </authorList>
    </citation>
    <scope>NUCLEOTIDE SEQUENCE [LARGE SCALE GENOMIC DNA]</scope>
    <source>
        <strain evidence="3">ATCC 49514</strain>
    </source>
</reference>
<feature type="compositionally biased region" description="Basic and acidic residues" evidence="1">
    <location>
        <begin position="370"/>
        <end position="391"/>
    </location>
</feature>
<dbReference type="AlphaFoldDB" id="A0A2H1KJJ2"/>
<evidence type="ECO:0000256" key="1">
    <source>
        <dbReference type="SAM" id="MobiDB-lite"/>
    </source>
</evidence>
<dbReference type="EMBL" id="FXYX01000036">
    <property type="protein sequence ID" value="SMX99708.1"/>
    <property type="molecule type" value="Genomic_DNA"/>
</dbReference>
<sequence length="458" mass="49127">MTETSAADAPAEQNGTTPALCTWTDGGPDKDWTLRVILPASHIPAEAAPGVEREIFASLNGVTDRRHVPGGIMVRRSVPADVVDGTDGTDGGDGADGAEATMHSIELTVPRGYRGALRFLPVPRGLQVADRPTWLDALERGFVPAGDHGLREVTDMRRTQVLEISAPDARPLIWTGGDEPASEVHWGDDPTSQAPRGAGDEPTSQALDEAVDGRPTTEEHVVTLGSSLRRIWIHRPQRGPASAPVLIVLDGERFIRGGLLTGIDELVSPPSVVIAVDHAPVGECGPDEDAAIGQRADDLVMNPRFCDDVLALVRRTAPDVKARTIVAGASYGGLAAAFFSLRHPEAFRGICLSPSFWESDDQGRRIWDLAPSRSDDRSDGTDGESESHESEPLEAVAHPTFCVDHGTLETVIADSVAEATEEFAARGIDIVSRPFVGGHEYLWWRELMLVRLAEALAE</sequence>
<organism evidence="2 3">
    <name type="scientific">Brevibacterium iodinum ATCC 49514</name>
    <dbReference type="NCBI Taxonomy" id="1255616"/>
    <lineage>
        <taxon>Bacteria</taxon>
        <taxon>Bacillati</taxon>
        <taxon>Actinomycetota</taxon>
        <taxon>Actinomycetes</taxon>
        <taxon>Micrococcales</taxon>
        <taxon>Brevibacteriaceae</taxon>
        <taxon>Brevibacterium</taxon>
    </lineage>
</organism>
<proteinExistence type="predicted"/>
<evidence type="ECO:0000313" key="3">
    <source>
        <dbReference type="Proteomes" id="UP000234382"/>
    </source>
</evidence>
<protein>
    <submittedName>
        <fullName evidence="2">Enterochelin esterase</fullName>
    </submittedName>
</protein>
<dbReference type="InterPro" id="IPR050583">
    <property type="entry name" value="Mycobacterial_A85_antigen"/>
</dbReference>
<accession>A0A2H1KJJ2</accession>
<dbReference type="Gene3D" id="3.40.50.1820">
    <property type="entry name" value="alpha/beta hydrolase"/>
    <property type="match status" value="1"/>
</dbReference>
<dbReference type="SUPFAM" id="SSF53474">
    <property type="entry name" value="alpha/beta-Hydrolases"/>
    <property type="match status" value="1"/>
</dbReference>
<evidence type="ECO:0000313" key="2">
    <source>
        <dbReference type="EMBL" id="SMX99708.1"/>
    </source>
</evidence>
<feature type="region of interest" description="Disordered" evidence="1">
    <location>
        <begin position="370"/>
        <end position="394"/>
    </location>
</feature>
<keyword evidence="3" id="KW-1185">Reference proteome</keyword>
<dbReference type="PANTHER" id="PTHR48098:SF6">
    <property type="entry name" value="FERRI-BACILLIBACTIN ESTERASE BESA"/>
    <property type="match status" value="1"/>
</dbReference>
<feature type="region of interest" description="Disordered" evidence="1">
    <location>
        <begin position="172"/>
        <end position="217"/>
    </location>
</feature>
<dbReference type="PANTHER" id="PTHR48098">
    <property type="entry name" value="ENTEROCHELIN ESTERASE-RELATED"/>
    <property type="match status" value="1"/>
</dbReference>